<sequence>MGHARCHSLAPAVYGLDDEGKSVVIVNPVPPELVNEAEEGAQACPEHAITVRYHD</sequence>
<evidence type="ECO:0000256" key="2">
    <source>
        <dbReference type="ARBA" id="ARBA00022448"/>
    </source>
</evidence>
<comment type="caution">
    <text evidence="8">The sequence shown here is derived from an EMBL/GenBank/DDBJ whole genome shotgun (WGS) entry which is preliminary data.</text>
</comment>
<evidence type="ECO:0000313" key="8">
    <source>
        <dbReference type="EMBL" id="PBA27865.1"/>
    </source>
</evidence>
<gene>
    <name evidence="8" type="ORF">CKJ66_05295</name>
</gene>
<dbReference type="GO" id="GO:0051538">
    <property type="term" value="F:3 iron, 4 sulfur cluster binding"/>
    <property type="evidence" value="ECO:0007669"/>
    <property type="project" value="UniProtKB-KW"/>
</dbReference>
<evidence type="ECO:0000256" key="5">
    <source>
        <dbReference type="ARBA" id="ARBA00023004"/>
    </source>
</evidence>
<comment type="cofactor">
    <cofactor evidence="1">
        <name>[3Fe-4S] cluster</name>
        <dbReference type="ChEBI" id="CHEBI:21137"/>
    </cofactor>
</comment>
<keyword evidence="5" id="KW-0408">Iron</keyword>
<evidence type="ECO:0000313" key="9">
    <source>
        <dbReference type="Proteomes" id="UP000217768"/>
    </source>
</evidence>
<dbReference type="Pfam" id="PF13459">
    <property type="entry name" value="Fer4_15"/>
    <property type="match status" value="1"/>
</dbReference>
<evidence type="ECO:0000256" key="6">
    <source>
        <dbReference type="ARBA" id="ARBA00023014"/>
    </source>
</evidence>
<evidence type="ECO:0000256" key="1">
    <source>
        <dbReference type="ARBA" id="ARBA00001927"/>
    </source>
</evidence>
<keyword evidence="3" id="KW-0479">Metal-binding</keyword>
<dbReference type="EMBL" id="NSFD01000006">
    <property type="protein sequence ID" value="PBA27865.1"/>
    <property type="molecule type" value="Genomic_DNA"/>
</dbReference>
<accession>A0A2A2ZNC4</accession>
<dbReference type="PANTHER" id="PTHR36923:SF3">
    <property type="entry name" value="FERREDOXIN"/>
    <property type="match status" value="1"/>
</dbReference>
<dbReference type="Gene3D" id="3.30.70.20">
    <property type="match status" value="1"/>
</dbReference>
<keyword evidence="4" id="KW-0249">Electron transport</keyword>
<keyword evidence="2" id="KW-0813">Transport</keyword>
<evidence type="ECO:0000256" key="7">
    <source>
        <dbReference type="ARBA" id="ARBA00023291"/>
    </source>
</evidence>
<evidence type="ECO:0000256" key="3">
    <source>
        <dbReference type="ARBA" id="ARBA00022723"/>
    </source>
</evidence>
<dbReference type="SUPFAM" id="SSF54862">
    <property type="entry name" value="4Fe-4S ferredoxins"/>
    <property type="match status" value="1"/>
</dbReference>
<evidence type="ECO:0000256" key="4">
    <source>
        <dbReference type="ARBA" id="ARBA00022982"/>
    </source>
</evidence>
<dbReference type="GO" id="GO:0046872">
    <property type="term" value="F:metal ion binding"/>
    <property type="evidence" value="ECO:0007669"/>
    <property type="project" value="UniProtKB-KW"/>
</dbReference>
<reference evidence="8 9" key="1">
    <citation type="submission" date="2017-08" db="EMBL/GenBank/DDBJ databases">
        <title>Phylogenetic analysis of Mycobacterium avium complex whole genomes.</title>
        <authorList>
            <person name="Caverly L.J."/>
            <person name="Spilker T."/>
            <person name="Lipuma J."/>
        </authorList>
    </citation>
    <scope>NUCLEOTIDE SEQUENCE [LARGE SCALE GENOMIC DNA]</scope>
    <source>
        <strain evidence="8 9">FLAC0165</strain>
    </source>
</reference>
<dbReference type="InterPro" id="IPR051269">
    <property type="entry name" value="Fe-S_cluster_ET"/>
</dbReference>
<dbReference type="Proteomes" id="UP000217768">
    <property type="component" value="Unassembled WGS sequence"/>
</dbReference>
<name>A0A2A2ZNC4_MYCAV</name>
<dbReference type="PANTHER" id="PTHR36923">
    <property type="entry name" value="FERREDOXIN"/>
    <property type="match status" value="1"/>
</dbReference>
<keyword evidence="7" id="KW-0003">3Fe-4S</keyword>
<organism evidence="8 9">
    <name type="scientific">Mycobacterium avium</name>
    <dbReference type="NCBI Taxonomy" id="1764"/>
    <lineage>
        <taxon>Bacteria</taxon>
        <taxon>Bacillati</taxon>
        <taxon>Actinomycetota</taxon>
        <taxon>Actinomycetes</taxon>
        <taxon>Mycobacteriales</taxon>
        <taxon>Mycobacteriaceae</taxon>
        <taxon>Mycobacterium</taxon>
        <taxon>Mycobacterium avium complex (MAC)</taxon>
    </lineage>
</organism>
<proteinExistence type="predicted"/>
<dbReference type="AlphaFoldDB" id="A0A2A2ZNC4"/>
<protein>
    <submittedName>
        <fullName evidence="8">Ferredoxin</fullName>
    </submittedName>
</protein>
<keyword evidence="6" id="KW-0411">Iron-sulfur</keyword>